<dbReference type="GO" id="GO:0047465">
    <property type="term" value="F:N-acylglucosamine-6-phosphate 2-epimerase activity"/>
    <property type="evidence" value="ECO:0007669"/>
    <property type="project" value="UniProtKB-EC"/>
</dbReference>
<dbReference type="EC" id="5.1.3.9" evidence="7"/>
<sequence>MNRVYNGILKRGLIVSCQADNCEALIGVGIMARMALAAELGGAGGLRVEGITDLQEVRALCKLPIIGIIKKEYPGFEPYITATMQEIDDLMQVKPDIIAIDATFRARPGFDSPRSYIAAIKNKYDIEIMADVSNLEEGIHAWEAGADVVATTLSSYTPYTAEREKPDIELIRALSEKVDVPVIAEGNIVTPELALACLEAGAYAIVVGGAITRPDLISRRFVDTIGGAIRTERRENSYG</sequence>
<evidence type="ECO:0000256" key="2">
    <source>
        <dbReference type="ARBA" id="ARBA00002147"/>
    </source>
</evidence>
<keyword evidence="9" id="KW-1185">Reference proteome</keyword>
<dbReference type="InterPro" id="IPR013785">
    <property type="entry name" value="Aldolase_TIM"/>
</dbReference>
<proteinExistence type="inferred from homology"/>
<evidence type="ECO:0000256" key="7">
    <source>
        <dbReference type="HAMAP-Rule" id="MF_01235"/>
    </source>
</evidence>
<keyword evidence="5 7" id="KW-0413">Isomerase</keyword>
<dbReference type="PANTHER" id="PTHR36204">
    <property type="entry name" value="N-ACETYLMANNOSAMINE-6-PHOSPHATE 2-EPIMERASE-RELATED"/>
    <property type="match status" value="1"/>
</dbReference>
<dbReference type="GO" id="GO:0005975">
    <property type="term" value="P:carbohydrate metabolic process"/>
    <property type="evidence" value="ECO:0007669"/>
    <property type="project" value="UniProtKB-UniRule"/>
</dbReference>
<gene>
    <name evidence="7 8" type="primary">nanE</name>
    <name evidence="8" type="ORF">GCM10010911_12550</name>
</gene>
<dbReference type="EMBL" id="BMHP01000001">
    <property type="protein sequence ID" value="GGD56307.1"/>
    <property type="molecule type" value="Genomic_DNA"/>
</dbReference>
<reference evidence="8" key="1">
    <citation type="journal article" date="2014" name="Int. J. Syst. Evol. Microbiol.">
        <title>Complete genome sequence of Corynebacterium casei LMG S-19264T (=DSM 44701T), isolated from a smear-ripened cheese.</title>
        <authorList>
            <consortium name="US DOE Joint Genome Institute (JGI-PGF)"/>
            <person name="Walter F."/>
            <person name="Albersmeier A."/>
            <person name="Kalinowski J."/>
            <person name="Ruckert C."/>
        </authorList>
    </citation>
    <scope>NUCLEOTIDE SEQUENCE</scope>
    <source>
        <strain evidence="8">CGMCC 1.15178</strain>
    </source>
</reference>
<name>A0A916YRK9_9BACL</name>
<evidence type="ECO:0000313" key="8">
    <source>
        <dbReference type="EMBL" id="GGD56307.1"/>
    </source>
</evidence>
<keyword evidence="6 7" id="KW-0119">Carbohydrate metabolism</keyword>
<dbReference type="Proteomes" id="UP000612456">
    <property type="component" value="Unassembled WGS sequence"/>
</dbReference>
<comment type="pathway">
    <text evidence="3 7">Amino-sugar metabolism; N-acetylneuraminate degradation; D-fructose 6-phosphate from N-acetylneuraminate: step 3/5.</text>
</comment>
<dbReference type="RefSeq" id="WP_188990134.1">
    <property type="nucleotide sequence ID" value="NZ_BMHP01000001.1"/>
</dbReference>
<protein>
    <recommendedName>
        <fullName evidence="7">Putative N-acetylmannosamine-6-phosphate 2-epimerase</fullName>
        <ecNumber evidence="7">5.1.3.9</ecNumber>
    </recommendedName>
    <alternativeName>
        <fullName evidence="7">ManNAc-6-P epimerase</fullName>
    </alternativeName>
</protein>
<dbReference type="GO" id="GO:0019262">
    <property type="term" value="P:N-acetylneuraminate catabolic process"/>
    <property type="evidence" value="ECO:0007669"/>
    <property type="project" value="UniProtKB-UniRule"/>
</dbReference>
<dbReference type="NCBIfam" id="NF002231">
    <property type="entry name" value="PRK01130.1"/>
    <property type="match status" value="1"/>
</dbReference>
<accession>A0A916YRK9</accession>
<evidence type="ECO:0000256" key="5">
    <source>
        <dbReference type="ARBA" id="ARBA00023235"/>
    </source>
</evidence>
<dbReference type="GO" id="GO:0005829">
    <property type="term" value="C:cytosol"/>
    <property type="evidence" value="ECO:0007669"/>
    <property type="project" value="TreeGrafter"/>
</dbReference>
<evidence type="ECO:0000256" key="1">
    <source>
        <dbReference type="ARBA" id="ARBA00000056"/>
    </source>
</evidence>
<dbReference type="SUPFAM" id="SSF51366">
    <property type="entry name" value="Ribulose-phoshate binding barrel"/>
    <property type="match status" value="1"/>
</dbReference>
<evidence type="ECO:0000256" key="4">
    <source>
        <dbReference type="ARBA" id="ARBA00007439"/>
    </source>
</evidence>
<comment type="catalytic activity">
    <reaction evidence="1 7">
        <text>an N-acyl-D-glucosamine 6-phosphate = an N-acyl-D-mannosamine 6-phosphate</text>
        <dbReference type="Rhea" id="RHEA:23932"/>
        <dbReference type="ChEBI" id="CHEBI:57599"/>
        <dbReference type="ChEBI" id="CHEBI:57666"/>
        <dbReference type="EC" id="5.1.3.9"/>
    </reaction>
</comment>
<organism evidence="8 9">
    <name type="scientific">Paenibacillus nasutitermitis</name>
    <dbReference type="NCBI Taxonomy" id="1652958"/>
    <lineage>
        <taxon>Bacteria</taxon>
        <taxon>Bacillati</taxon>
        <taxon>Bacillota</taxon>
        <taxon>Bacilli</taxon>
        <taxon>Bacillales</taxon>
        <taxon>Paenibacillaceae</taxon>
        <taxon>Paenibacillus</taxon>
    </lineage>
</organism>
<dbReference type="InterPro" id="IPR007260">
    <property type="entry name" value="NanE"/>
</dbReference>
<evidence type="ECO:0000256" key="6">
    <source>
        <dbReference type="ARBA" id="ARBA00023277"/>
    </source>
</evidence>
<dbReference type="AlphaFoldDB" id="A0A916YRK9"/>
<evidence type="ECO:0000256" key="3">
    <source>
        <dbReference type="ARBA" id="ARBA00005081"/>
    </source>
</evidence>
<comment type="caution">
    <text evidence="8">The sequence shown here is derived from an EMBL/GenBank/DDBJ whole genome shotgun (WGS) entry which is preliminary data.</text>
</comment>
<dbReference type="GO" id="GO:0006053">
    <property type="term" value="P:N-acetylmannosamine catabolic process"/>
    <property type="evidence" value="ECO:0007669"/>
    <property type="project" value="TreeGrafter"/>
</dbReference>
<dbReference type="Gene3D" id="3.20.20.70">
    <property type="entry name" value="Aldolase class I"/>
    <property type="match status" value="1"/>
</dbReference>
<dbReference type="HAMAP" id="MF_01235">
    <property type="entry name" value="ManNAc6P_epimer"/>
    <property type="match status" value="1"/>
</dbReference>
<dbReference type="CDD" id="cd04729">
    <property type="entry name" value="NanE"/>
    <property type="match status" value="1"/>
</dbReference>
<dbReference type="PANTHER" id="PTHR36204:SF1">
    <property type="entry name" value="N-ACETYLMANNOSAMINE-6-PHOSPHATE 2-EPIMERASE-RELATED"/>
    <property type="match status" value="1"/>
</dbReference>
<dbReference type="InterPro" id="IPR011060">
    <property type="entry name" value="RibuloseP-bd_barrel"/>
</dbReference>
<dbReference type="Pfam" id="PF04131">
    <property type="entry name" value="NanE"/>
    <property type="match status" value="1"/>
</dbReference>
<evidence type="ECO:0000313" key="9">
    <source>
        <dbReference type="Proteomes" id="UP000612456"/>
    </source>
</evidence>
<reference evidence="8" key="2">
    <citation type="submission" date="2020-09" db="EMBL/GenBank/DDBJ databases">
        <authorList>
            <person name="Sun Q."/>
            <person name="Zhou Y."/>
        </authorList>
    </citation>
    <scope>NUCLEOTIDE SEQUENCE</scope>
    <source>
        <strain evidence="8">CGMCC 1.15178</strain>
    </source>
</reference>
<comment type="similarity">
    <text evidence="4 7">Belongs to the NanE family.</text>
</comment>
<comment type="function">
    <text evidence="2 7">Converts N-acetylmannosamine-6-phosphate (ManNAc-6-P) to N-acetylglucosamine-6-phosphate (GlcNAc-6-P).</text>
</comment>